<dbReference type="Proteomes" id="UP000239866">
    <property type="component" value="Unassembled WGS sequence"/>
</dbReference>
<dbReference type="Pfam" id="PF12833">
    <property type="entry name" value="HTH_18"/>
    <property type="match status" value="1"/>
</dbReference>
<organism evidence="9 10">
    <name type="scientific">Marinobacter fuscus</name>
    <dbReference type="NCBI Taxonomy" id="2109942"/>
    <lineage>
        <taxon>Bacteria</taxon>
        <taxon>Pseudomonadati</taxon>
        <taxon>Pseudomonadota</taxon>
        <taxon>Gammaproteobacteria</taxon>
        <taxon>Pseudomonadales</taxon>
        <taxon>Marinobacteraceae</taxon>
        <taxon>Marinobacter</taxon>
    </lineage>
</organism>
<dbReference type="Gene3D" id="1.10.10.60">
    <property type="entry name" value="Homeodomain-like"/>
    <property type="match status" value="2"/>
</dbReference>
<dbReference type="InterPro" id="IPR018060">
    <property type="entry name" value="HTH_AraC"/>
</dbReference>
<dbReference type="PROSITE" id="PS50110">
    <property type="entry name" value="RESPONSE_REGULATORY"/>
    <property type="match status" value="1"/>
</dbReference>
<dbReference type="SMART" id="SM00448">
    <property type="entry name" value="REC"/>
    <property type="match status" value="1"/>
</dbReference>
<keyword evidence="2" id="KW-0902">Two-component regulatory system</keyword>
<dbReference type="InterPro" id="IPR039420">
    <property type="entry name" value="WalR-like"/>
</dbReference>
<reference evidence="9 10" key="1">
    <citation type="submission" date="2018-03" db="EMBL/GenBank/DDBJ databases">
        <title>Marinobacter brunus sp. nov., a marine bacterium of Gamma-proteobacteria isolated from the surface seawater of the South China Sea.</title>
        <authorList>
            <person name="Cheng H."/>
            <person name="Wu Y.-H."/>
            <person name="Xamxidin M."/>
            <person name="Xu X.-W."/>
        </authorList>
    </citation>
    <scope>NUCLEOTIDE SEQUENCE [LARGE SCALE GENOMIC DNA]</scope>
    <source>
        <strain evidence="9 10">NH169-3</strain>
    </source>
</reference>
<dbReference type="GO" id="GO:0032993">
    <property type="term" value="C:protein-DNA complex"/>
    <property type="evidence" value="ECO:0007669"/>
    <property type="project" value="TreeGrafter"/>
</dbReference>
<feature type="domain" description="HTH araC/xylS-type" evidence="7">
    <location>
        <begin position="152"/>
        <end position="250"/>
    </location>
</feature>
<dbReference type="InterPro" id="IPR001789">
    <property type="entry name" value="Sig_transdc_resp-reg_receiver"/>
</dbReference>
<dbReference type="InterPro" id="IPR018062">
    <property type="entry name" value="HTH_AraC-typ_CS"/>
</dbReference>
<sequence length="263" mass="29330">MPPQTKPRILLIDDQPEVLVPLVSLLETEHFRVSQAITARSGYQRALAARPDLIILDLHMPDMSGFSVCRLLRESPVTKDVPVLFLSASTSVEERLEGFELGAVDFIAKPFEPREVLARIRVGLHMARLLQAREQQEAEEPQDLSQEDVILRAAISLIEADLVSPPALPELAQAVGTYEKRLSKVFRARLGTTVFAYIRTARMQQARRLLRNDQISIEEVAAQTGFSSASNFSTAFRAVEGISPREYRRINNASLKDAPPSSQ</sequence>
<dbReference type="RefSeq" id="WP_106765682.1">
    <property type="nucleotide sequence ID" value="NZ_PXNP01000110.1"/>
</dbReference>
<evidence type="ECO:0000313" key="9">
    <source>
        <dbReference type="EMBL" id="PSF04745.1"/>
    </source>
</evidence>
<name>A0A2T1K3T9_9GAMM</name>
<dbReference type="GO" id="GO:0005829">
    <property type="term" value="C:cytosol"/>
    <property type="evidence" value="ECO:0007669"/>
    <property type="project" value="TreeGrafter"/>
</dbReference>
<accession>A0A2T1K3T9</accession>
<dbReference type="InterPro" id="IPR020449">
    <property type="entry name" value="Tscrpt_reg_AraC-type_HTH"/>
</dbReference>
<feature type="modified residue" description="4-aspartylphosphate" evidence="6">
    <location>
        <position position="57"/>
    </location>
</feature>
<evidence type="ECO:0000256" key="5">
    <source>
        <dbReference type="ARBA" id="ARBA00023163"/>
    </source>
</evidence>
<evidence type="ECO:0000256" key="2">
    <source>
        <dbReference type="ARBA" id="ARBA00023012"/>
    </source>
</evidence>
<keyword evidence="1 6" id="KW-0597">Phosphoprotein</keyword>
<evidence type="ECO:0000259" key="8">
    <source>
        <dbReference type="PROSITE" id="PS50110"/>
    </source>
</evidence>
<dbReference type="OrthoDB" id="8874570at2"/>
<protein>
    <submittedName>
        <fullName evidence="9">DNA-binding response regulator</fullName>
    </submittedName>
</protein>
<evidence type="ECO:0000256" key="4">
    <source>
        <dbReference type="ARBA" id="ARBA00023125"/>
    </source>
</evidence>
<dbReference type="PRINTS" id="PR00032">
    <property type="entry name" value="HTHARAC"/>
</dbReference>
<dbReference type="GO" id="GO:0009893">
    <property type="term" value="P:positive regulation of metabolic process"/>
    <property type="evidence" value="ECO:0007669"/>
    <property type="project" value="UniProtKB-ARBA"/>
</dbReference>
<evidence type="ECO:0000313" key="10">
    <source>
        <dbReference type="Proteomes" id="UP000239866"/>
    </source>
</evidence>
<dbReference type="InterPro" id="IPR011006">
    <property type="entry name" value="CheY-like_superfamily"/>
</dbReference>
<dbReference type="PANTHER" id="PTHR48111:SF1">
    <property type="entry name" value="TWO-COMPONENT RESPONSE REGULATOR ORR33"/>
    <property type="match status" value="1"/>
</dbReference>
<comment type="caution">
    <text evidence="9">The sequence shown here is derived from an EMBL/GenBank/DDBJ whole genome shotgun (WGS) entry which is preliminary data.</text>
</comment>
<evidence type="ECO:0000256" key="1">
    <source>
        <dbReference type="ARBA" id="ARBA00022553"/>
    </source>
</evidence>
<keyword evidence="4 9" id="KW-0238">DNA-binding</keyword>
<evidence type="ECO:0000259" key="7">
    <source>
        <dbReference type="PROSITE" id="PS01124"/>
    </source>
</evidence>
<dbReference type="GO" id="GO:0003700">
    <property type="term" value="F:DNA-binding transcription factor activity"/>
    <property type="evidence" value="ECO:0007669"/>
    <property type="project" value="InterPro"/>
</dbReference>
<dbReference type="GO" id="GO:0000156">
    <property type="term" value="F:phosphorelay response regulator activity"/>
    <property type="evidence" value="ECO:0007669"/>
    <property type="project" value="TreeGrafter"/>
</dbReference>
<dbReference type="Gene3D" id="3.40.50.2300">
    <property type="match status" value="1"/>
</dbReference>
<dbReference type="AlphaFoldDB" id="A0A2T1K3T9"/>
<dbReference type="SUPFAM" id="SSF46689">
    <property type="entry name" value="Homeodomain-like"/>
    <property type="match status" value="2"/>
</dbReference>
<evidence type="ECO:0000256" key="6">
    <source>
        <dbReference type="PROSITE-ProRule" id="PRU00169"/>
    </source>
</evidence>
<dbReference type="SMART" id="SM00342">
    <property type="entry name" value="HTH_ARAC"/>
    <property type="match status" value="1"/>
</dbReference>
<gene>
    <name evidence="9" type="ORF">C7H09_18860</name>
</gene>
<feature type="domain" description="Response regulatory" evidence="8">
    <location>
        <begin position="8"/>
        <end position="124"/>
    </location>
</feature>
<dbReference type="PROSITE" id="PS00041">
    <property type="entry name" value="HTH_ARAC_FAMILY_1"/>
    <property type="match status" value="1"/>
</dbReference>
<dbReference type="PANTHER" id="PTHR48111">
    <property type="entry name" value="REGULATOR OF RPOS"/>
    <property type="match status" value="1"/>
</dbReference>
<evidence type="ECO:0000256" key="3">
    <source>
        <dbReference type="ARBA" id="ARBA00023015"/>
    </source>
</evidence>
<keyword evidence="10" id="KW-1185">Reference proteome</keyword>
<proteinExistence type="predicted"/>
<dbReference type="Pfam" id="PF00072">
    <property type="entry name" value="Response_reg"/>
    <property type="match status" value="1"/>
</dbReference>
<keyword evidence="5" id="KW-0804">Transcription</keyword>
<dbReference type="InterPro" id="IPR009057">
    <property type="entry name" value="Homeodomain-like_sf"/>
</dbReference>
<dbReference type="PROSITE" id="PS01124">
    <property type="entry name" value="HTH_ARAC_FAMILY_2"/>
    <property type="match status" value="1"/>
</dbReference>
<dbReference type="GO" id="GO:0000976">
    <property type="term" value="F:transcription cis-regulatory region binding"/>
    <property type="evidence" value="ECO:0007669"/>
    <property type="project" value="TreeGrafter"/>
</dbReference>
<dbReference type="EMBL" id="PXNP01000110">
    <property type="protein sequence ID" value="PSF04745.1"/>
    <property type="molecule type" value="Genomic_DNA"/>
</dbReference>
<dbReference type="SUPFAM" id="SSF52172">
    <property type="entry name" value="CheY-like"/>
    <property type="match status" value="1"/>
</dbReference>
<keyword evidence="3" id="KW-0805">Transcription regulation</keyword>